<dbReference type="PANTHER" id="PTHR44051">
    <property type="entry name" value="GLUTATHIONE S-TRANSFERASE-RELATED"/>
    <property type="match status" value="1"/>
</dbReference>
<evidence type="ECO:0000313" key="3">
    <source>
        <dbReference type="Proteomes" id="UP000317199"/>
    </source>
</evidence>
<dbReference type="PROSITE" id="PS50404">
    <property type="entry name" value="GST_NTER"/>
    <property type="match status" value="1"/>
</dbReference>
<dbReference type="Gene3D" id="3.40.30.10">
    <property type="entry name" value="Glutaredoxin"/>
    <property type="match status" value="1"/>
</dbReference>
<name>A0A514BQT9_9GAMM</name>
<dbReference type="OrthoDB" id="5740960at2"/>
<dbReference type="SUPFAM" id="SSF52833">
    <property type="entry name" value="Thioredoxin-like"/>
    <property type="match status" value="1"/>
</dbReference>
<dbReference type="InterPro" id="IPR004046">
    <property type="entry name" value="GST_C"/>
</dbReference>
<proteinExistence type="predicted"/>
<dbReference type="Proteomes" id="UP000317199">
    <property type="component" value="Chromosome"/>
</dbReference>
<gene>
    <name evidence="2" type="ORF">FKV23_06150</name>
</gene>
<dbReference type="GO" id="GO:0016740">
    <property type="term" value="F:transferase activity"/>
    <property type="evidence" value="ECO:0007669"/>
    <property type="project" value="UniProtKB-KW"/>
</dbReference>
<protein>
    <submittedName>
        <fullName evidence="2">Glutathione S-transferase family protein</fullName>
    </submittedName>
</protein>
<evidence type="ECO:0000259" key="1">
    <source>
        <dbReference type="PROSITE" id="PS50404"/>
    </source>
</evidence>
<reference evidence="2 3" key="1">
    <citation type="submission" date="2019-06" db="EMBL/GenBank/DDBJ databases">
        <title>Lysobacter alkalisoli sp. nov. isolated from saline-alkali soil.</title>
        <authorList>
            <person name="Sun J.-Q."/>
            <person name="Xu L."/>
        </authorList>
    </citation>
    <scope>NUCLEOTIDE SEQUENCE [LARGE SCALE GENOMIC DNA]</scope>
    <source>
        <strain evidence="2 3">SJ-36</strain>
    </source>
</reference>
<dbReference type="SUPFAM" id="SSF47616">
    <property type="entry name" value="GST C-terminal domain-like"/>
    <property type="match status" value="1"/>
</dbReference>
<dbReference type="InterPro" id="IPR036249">
    <property type="entry name" value="Thioredoxin-like_sf"/>
</dbReference>
<dbReference type="PANTHER" id="PTHR44051:SF21">
    <property type="entry name" value="GLUTATHIONE S-TRANSFERASE FAMILY PROTEIN"/>
    <property type="match status" value="1"/>
</dbReference>
<dbReference type="InterPro" id="IPR004045">
    <property type="entry name" value="Glutathione_S-Trfase_N"/>
</dbReference>
<dbReference type="Pfam" id="PF13409">
    <property type="entry name" value="GST_N_2"/>
    <property type="match status" value="1"/>
</dbReference>
<organism evidence="2 3">
    <name type="scientific">Marilutibacter alkalisoli</name>
    <dbReference type="NCBI Taxonomy" id="2591633"/>
    <lineage>
        <taxon>Bacteria</taxon>
        <taxon>Pseudomonadati</taxon>
        <taxon>Pseudomonadota</taxon>
        <taxon>Gammaproteobacteria</taxon>
        <taxon>Lysobacterales</taxon>
        <taxon>Lysobacteraceae</taxon>
        <taxon>Marilutibacter</taxon>
    </lineage>
</organism>
<dbReference type="KEGG" id="lyj:FKV23_06150"/>
<sequence length="209" mass="23066">MKDKLIFHTHPMSRGRVARWMLEETGLPYETVVLDYGTTMKAPEYREINPMGKVPALKHGDTVITENAAICLYLADLVPDKQLAPAPGSKERGSYYRWISFMGPLEQLMIAKSTGKLAEPAQAGYGTEADVIATLESAIGDNDHLVGDHFTAADLLVSAYIGWYLQFEMLEARPAFVRFVELHRQRPAALRANAIDEALAQEHPVPGGG</sequence>
<dbReference type="AlphaFoldDB" id="A0A514BQT9"/>
<evidence type="ECO:0000313" key="2">
    <source>
        <dbReference type="EMBL" id="QDH69726.1"/>
    </source>
</evidence>
<feature type="domain" description="GST N-terminal" evidence="1">
    <location>
        <begin position="2"/>
        <end position="82"/>
    </location>
</feature>
<keyword evidence="3" id="KW-1185">Reference proteome</keyword>
<dbReference type="InterPro" id="IPR036282">
    <property type="entry name" value="Glutathione-S-Trfase_C_sf"/>
</dbReference>
<dbReference type="CDD" id="cd03046">
    <property type="entry name" value="GST_N_GTT1_like"/>
    <property type="match status" value="1"/>
</dbReference>
<dbReference type="InterPro" id="IPR040079">
    <property type="entry name" value="Glutathione_S-Trfase"/>
</dbReference>
<dbReference type="Pfam" id="PF00043">
    <property type="entry name" value="GST_C"/>
    <property type="match status" value="1"/>
</dbReference>
<keyword evidence="2" id="KW-0808">Transferase</keyword>
<dbReference type="RefSeq" id="WP_141623066.1">
    <property type="nucleotide sequence ID" value="NZ_CP041242.1"/>
</dbReference>
<dbReference type="EMBL" id="CP041242">
    <property type="protein sequence ID" value="QDH69726.1"/>
    <property type="molecule type" value="Genomic_DNA"/>
</dbReference>
<dbReference type="SFLD" id="SFLDG01150">
    <property type="entry name" value="Main.1:_Beta-like"/>
    <property type="match status" value="1"/>
</dbReference>
<accession>A0A514BQT9</accession>
<dbReference type="CDD" id="cd03207">
    <property type="entry name" value="GST_C_8"/>
    <property type="match status" value="1"/>
</dbReference>
<dbReference type="SFLD" id="SFLDS00019">
    <property type="entry name" value="Glutathione_Transferase_(cytos"/>
    <property type="match status" value="1"/>
</dbReference>
<dbReference type="SFLD" id="SFLDG00358">
    <property type="entry name" value="Main_(cytGST)"/>
    <property type="match status" value="1"/>
</dbReference>
<dbReference type="Gene3D" id="1.20.1050.10">
    <property type="match status" value="1"/>
</dbReference>